<sequence length="95" mass="10309">MDKLFYYGDMTAISPQTGSNLIFPVLACSKLLSICTNSCSSQPGCIRAPSLQNSRHISVVVQKFVASVREITGIYYINAGKNTYPTQCRGGSNPK</sequence>
<name>A0A7R8V3I7_HERIL</name>
<evidence type="ECO:0000313" key="1">
    <source>
        <dbReference type="EMBL" id="CAD7092108.1"/>
    </source>
</evidence>
<reference evidence="1 2" key="1">
    <citation type="submission" date="2020-11" db="EMBL/GenBank/DDBJ databases">
        <authorList>
            <person name="Wallbank WR R."/>
            <person name="Pardo Diaz C."/>
            <person name="Kozak K."/>
            <person name="Martin S."/>
            <person name="Jiggins C."/>
            <person name="Moest M."/>
            <person name="Warren A I."/>
            <person name="Generalovic N T."/>
            <person name="Byers J.R.P. K."/>
            <person name="Montejo-Kovacevich G."/>
            <person name="Yen C E."/>
        </authorList>
    </citation>
    <scope>NUCLEOTIDE SEQUENCE [LARGE SCALE GENOMIC DNA]</scope>
</reference>
<dbReference type="AlphaFoldDB" id="A0A7R8V3I7"/>
<evidence type="ECO:0000313" key="2">
    <source>
        <dbReference type="Proteomes" id="UP000594454"/>
    </source>
</evidence>
<keyword evidence="2" id="KW-1185">Reference proteome</keyword>
<gene>
    <name evidence="1" type="ORF">HERILL_LOCUS14495</name>
</gene>
<dbReference type="InParanoid" id="A0A7R8V3I7"/>
<dbReference type="EMBL" id="LR899014">
    <property type="protein sequence ID" value="CAD7092108.1"/>
    <property type="molecule type" value="Genomic_DNA"/>
</dbReference>
<dbReference type="Proteomes" id="UP000594454">
    <property type="component" value="Chromosome 6"/>
</dbReference>
<accession>A0A7R8V3I7</accession>
<proteinExistence type="predicted"/>
<organism evidence="1 2">
    <name type="scientific">Hermetia illucens</name>
    <name type="common">Black soldier fly</name>
    <dbReference type="NCBI Taxonomy" id="343691"/>
    <lineage>
        <taxon>Eukaryota</taxon>
        <taxon>Metazoa</taxon>
        <taxon>Ecdysozoa</taxon>
        <taxon>Arthropoda</taxon>
        <taxon>Hexapoda</taxon>
        <taxon>Insecta</taxon>
        <taxon>Pterygota</taxon>
        <taxon>Neoptera</taxon>
        <taxon>Endopterygota</taxon>
        <taxon>Diptera</taxon>
        <taxon>Brachycera</taxon>
        <taxon>Stratiomyomorpha</taxon>
        <taxon>Stratiomyidae</taxon>
        <taxon>Hermetiinae</taxon>
        <taxon>Hermetia</taxon>
    </lineage>
</organism>
<protein>
    <submittedName>
        <fullName evidence="1">Uncharacterized protein</fullName>
    </submittedName>
</protein>